<dbReference type="InterPro" id="IPR001969">
    <property type="entry name" value="Aspartic_peptidase_AS"/>
</dbReference>
<keyword evidence="3" id="KW-0449">Lipoprotein</keyword>
<feature type="disulfide bond" evidence="9">
    <location>
        <begin position="308"/>
        <end position="358"/>
    </location>
</feature>
<accession>B8MHR3</accession>
<reference evidence="15" key="1">
    <citation type="journal article" date="2015" name="Genome Announc.">
        <title>Genome sequence of the AIDS-associated pathogen Penicillium marneffei (ATCC18224) and its near taxonomic relative Talaromyces stipitatus (ATCC10500).</title>
        <authorList>
            <person name="Nierman W.C."/>
            <person name="Fedorova-Abrams N.D."/>
            <person name="Andrianopoulos A."/>
        </authorList>
    </citation>
    <scope>NUCLEOTIDE SEQUENCE [LARGE SCALE GENOMIC DNA]</scope>
    <source>
        <strain evidence="15">ATCC 10500 / CBS 375.48 / QM 6759 / NRRL 1006</strain>
    </source>
</reference>
<dbReference type="AlphaFoldDB" id="B8MHR3"/>
<protein>
    <submittedName>
        <fullName evidence="14">Yapsin, putative</fullName>
    </submittedName>
</protein>
<evidence type="ECO:0000256" key="2">
    <source>
        <dbReference type="ARBA" id="ARBA00007447"/>
    </source>
</evidence>
<dbReference type="STRING" id="441959.B8MHR3"/>
<evidence type="ECO:0000256" key="7">
    <source>
        <dbReference type="ARBA" id="ARBA00022801"/>
    </source>
</evidence>
<feature type="active site" evidence="8">
    <location>
        <position position="74"/>
    </location>
</feature>
<proteinExistence type="inferred from homology"/>
<dbReference type="Proteomes" id="UP000001745">
    <property type="component" value="Unassembled WGS sequence"/>
</dbReference>
<dbReference type="OrthoDB" id="771136at2759"/>
<dbReference type="GeneID" id="8107868"/>
<dbReference type="PROSITE" id="PS51767">
    <property type="entry name" value="PEPTIDASE_A1"/>
    <property type="match status" value="1"/>
</dbReference>
<dbReference type="MEROPS" id="A01.015"/>
<feature type="active site" evidence="8">
    <location>
        <position position="274"/>
    </location>
</feature>
<dbReference type="Gene3D" id="2.40.70.10">
    <property type="entry name" value="Acid Proteases"/>
    <property type="match status" value="2"/>
</dbReference>
<dbReference type="CDD" id="cd05474">
    <property type="entry name" value="SAP_like"/>
    <property type="match status" value="1"/>
</dbReference>
<feature type="chain" id="PRO_5002877747" evidence="12">
    <location>
        <begin position="19"/>
        <end position="523"/>
    </location>
</feature>
<dbReference type="InterPro" id="IPR021109">
    <property type="entry name" value="Peptidase_aspartic_dom_sf"/>
</dbReference>
<comment type="similarity">
    <text evidence="2 10">Belongs to the peptidase A1 family.</text>
</comment>
<keyword evidence="9" id="KW-1015">Disulfide bond</keyword>
<keyword evidence="3" id="KW-0472">Membrane</keyword>
<dbReference type="GO" id="GO:0005886">
    <property type="term" value="C:plasma membrane"/>
    <property type="evidence" value="ECO:0007669"/>
    <property type="project" value="UniProtKB-SubCell"/>
</dbReference>
<keyword evidence="3" id="KW-0336">GPI-anchor</keyword>
<evidence type="ECO:0000256" key="10">
    <source>
        <dbReference type="RuleBase" id="RU000454"/>
    </source>
</evidence>
<feature type="region of interest" description="Disordered" evidence="11">
    <location>
        <begin position="433"/>
        <end position="462"/>
    </location>
</feature>
<dbReference type="GO" id="GO:0098552">
    <property type="term" value="C:side of membrane"/>
    <property type="evidence" value="ECO:0007669"/>
    <property type="project" value="UniProtKB-KW"/>
</dbReference>
<keyword evidence="15" id="KW-1185">Reference proteome</keyword>
<dbReference type="InterPro" id="IPR033876">
    <property type="entry name" value="SAP-like"/>
</dbReference>
<dbReference type="InParanoid" id="B8MHR3"/>
<dbReference type="PANTHER" id="PTHR47966:SF65">
    <property type="entry name" value="ASPARTIC-TYPE ENDOPEPTIDASE"/>
    <property type="match status" value="1"/>
</dbReference>
<dbReference type="HOGENOM" id="CLU_013253_9_3_1"/>
<evidence type="ECO:0000256" key="6">
    <source>
        <dbReference type="ARBA" id="ARBA00022750"/>
    </source>
</evidence>
<dbReference type="RefSeq" id="XP_002483627.1">
    <property type="nucleotide sequence ID" value="XM_002483582.1"/>
</dbReference>
<evidence type="ECO:0000256" key="9">
    <source>
        <dbReference type="PIRSR" id="PIRSR601461-2"/>
    </source>
</evidence>
<gene>
    <name evidence="14" type="ORF">TSTA_014850</name>
</gene>
<evidence type="ECO:0000256" key="4">
    <source>
        <dbReference type="ARBA" id="ARBA00022670"/>
    </source>
</evidence>
<dbReference type="GO" id="GO:0006508">
    <property type="term" value="P:proteolysis"/>
    <property type="evidence" value="ECO:0007669"/>
    <property type="project" value="UniProtKB-KW"/>
</dbReference>
<evidence type="ECO:0000313" key="15">
    <source>
        <dbReference type="Proteomes" id="UP000001745"/>
    </source>
</evidence>
<dbReference type="SMR" id="B8MHR3"/>
<sequence>MLSLRSLALLGLAASALAEQPKVLHMPMARNPNANRLAKRGSASVGVTNAVSEGLYYVNASVGTPGQKVQLVLDTGSSDIWFFGPHSCDAKTTECLGGIYNPVNSSTVKTYQPMGTFSIQYGTPNSNVTGNYITDAFSVGEASVKNLTMAYATYAAYVPTGVMGIGFDTNEAIVGRGGRAYPNFIDVLVSQNVIDTKAYSLWLNDLDSSSGSCLFGGYDTKKFTGELLTIDMQPDEQSGQFNSMTVAWTGLSITTAHGTQNVTSSSFASPALLDSGTTLSIIPNDIYEELLQFFQAQQDQQGDAIVDCGLLDSAEGSLDFTFGGANGPVIKVPFSEFALPAIGTDGSWLTFQDGSLACVLGLQGTGSQASSQLPVILGDTFLRSAYVVYDLENKQISLAQTVFNATDSNVVEITSASPVASVVTGAVVTQTATGNPNEFGGPTATVATGSSPTGSSGSGGFGGSDTAGTLTVSLPSVTHHAATSTSTSSSKNAANIAPTPDFMSTALIAGASMLLGGAFFVLH</sequence>
<dbReference type="EMBL" id="EQ962656">
    <property type="protein sequence ID" value="EED16393.1"/>
    <property type="molecule type" value="Genomic_DNA"/>
</dbReference>
<evidence type="ECO:0000256" key="12">
    <source>
        <dbReference type="SAM" id="SignalP"/>
    </source>
</evidence>
<keyword evidence="7 10" id="KW-0378">Hydrolase</keyword>
<evidence type="ECO:0000256" key="3">
    <source>
        <dbReference type="ARBA" id="ARBA00022622"/>
    </source>
</evidence>
<dbReference type="PROSITE" id="PS00141">
    <property type="entry name" value="ASP_PROTEASE"/>
    <property type="match status" value="2"/>
</dbReference>
<dbReference type="InterPro" id="IPR033121">
    <property type="entry name" value="PEPTIDASE_A1"/>
</dbReference>
<comment type="subcellular location">
    <subcellularLocation>
        <location evidence="1">Cell membrane</location>
        <topology evidence="1">Lipid-anchor</topology>
        <topology evidence="1">GPI-anchor</topology>
    </subcellularLocation>
</comment>
<keyword evidence="6 10" id="KW-0064">Aspartyl protease</keyword>
<dbReference type="PhylomeDB" id="B8MHR3"/>
<keyword evidence="5 12" id="KW-0732">Signal</keyword>
<dbReference type="eggNOG" id="KOG1339">
    <property type="taxonomic scope" value="Eukaryota"/>
</dbReference>
<evidence type="ECO:0000256" key="11">
    <source>
        <dbReference type="SAM" id="MobiDB-lite"/>
    </source>
</evidence>
<organism evidence="14 15">
    <name type="scientific">Talaromyces stipitatus (strain ATCC 10500 / CBS 375.48 / QM 6759 / NRRL 1006)</name>
    <name type="common">Penicillium stipitatum</name>
    <dbReference type="NCBI Taxonomy" id="441959"/>
    <lineage>
        <taxon>Eukaryota</taxon>
        <taxon>Fungi</taxon>
        <taxon>Dikarya</taxon>
        <taxon>Ascomycota</taxon>
        <taxon>Pezizomycotina</taxon>
        <taxon>Eurotiomycetes</taxon>
        <taxon>Eurotiomycetidae</taxon>
        <taxon>Eurotiales</taxon>
        <taxon>Trichocomaceae</taxon>
        <taxon>Talaromyces</taxon>
        <taxon>Talaromyces sect. Talaromyces</taxon>
    </lineage>
</organism>
<dbReference type="PRINTS" id="PR00792">
    <property type="entry name" value="PEPSIN"/>
</dbReference>
<evidence type="ECO:0000313" key="14">
    <source>
        <dbReference type="EMBL" id="EED16393.1"/>
    </source>
</evidence>
<dbReference type="InterPro" id="IPR001461">
    <property type="entry name" value="Aspartic_peptidase_A1"/>
</dbReference>
<dbReference type="OMA" id="TYLPQDM"/>
<dbReference type="GO" id="GO:0004190">
    <property type="term" value="F:aspartic-type endopeptidase activity"/>
    <property type="evidence" value="ECO:0007669"/>
    <property type="project" value="UniProtKB-KW"/>
</dbReference>
<feature type="domain" description="Peptidase A1" evidence="13">
    <location>
        <begin position="56"/>
        <end position="399"/>
    </location>
</feature>
<evidence type="ECO:0000256" key="8">
    <source>
        <dbReference type="PIRSR" id="PIRSR601461-1"/>
    </source>
</evidence>
<feature type="compositionally biased region" description="Low complexity" evidence="11">
    <location>
        <begin position="443"/>
        <end position="455"/>
    </location>
</feature>
<evidence type="ECO:0000256" key="5">
    <source>
        <dbReference type="ARBA" id="ARBA00022729"/>
    </source>
</evidence>
<evidence type="ECO:0000259" key="13">
    <source>
        <dbReference type="PROSITE" id="PS51767"/>
    </source>
</evidence>
<name>B8MHR3_TALSN</name>
<evidence type="ECO:0000256" key="1">
    <source>
        <dbReference type="ARBA" id="ARBA00004609"/>
    </source>
</evidence>
<keyword evidence="3" id="KW-0325">Glycoprotein</keyword>
<keyword evidence="4 10" id="KW-0645">Protease</keyword>
<feature type="signal peptide" evidence="12">
    <location>
        <begin position="1"/>
        <end position="18"/>
    </location>
</feature>
<dbReference type="PANTHER" id="PTHR47966">
    <property type="entry name" value="BETA-SITE APP-CLEAVING ENZYME, ISOFORM A-RELATED"/>
    <property type="match status" value="1"/>
</dbReference>
<dbReference type="Pfam" id="PF00026">
    <property type="entry name" value="Asp"/>
    <property type="match status" value="1"/>
</dbReference>
<dbReference type="VEuPathDB" id="FungiDB:TSTA_014850"/>
<dbReference type="SUPFAM" id="SSF50630">
    <property type="entry name" value="Acid proteases"/>
    <property type="match status" value="1"/>
</dbReference>